<dbReference type="EMBL" id="JAPZCX010000007">
    <property type="protein sequence ID" value="MDN5070449.1"/>
    <property type="molecule type" value="Genomic_DNA"/>
</dbReference>
<dbReference type="Proteomes" id="UP001170288">
    <property type="component" value="Unassembled WGS sequence"/>
</dbReference>
<organism evidence="2 3">
    <name type="scientific">Aliarcobacter butzleri</name>
    <dbReference type="NCBI Taxonomy" id="28197"/>
    <lineage>
        <taxon>Bacteria</taxon>
        <taxon>Pseudomonadati</taxon>
        <taxon>Campylobacterota</taxon>
        <taxon>Epsilonproteobacteria</taxon>
        <taxon>Campylobacterales</taxon>
        <taxon>Arcobacteraceae</taxon>
        <taxon>Aliarcobacter</taxon>
    </lineage>
</organism>
<reference evidence="2" key="1">
    <citation type="submission" date="2022-12" db="EMBL/GenBank/DDBJ databases">
        <authorList>
            <person name="Uljanovas D."/>
        </authorList>
    </citation>
    <scope>NUCLEOTIDE SEQUENCE</scope>
    <source>
        <strain evidence="2">RCM69</strain>
    </source>
</reference>
<reference evidence="2" key="2">
    <citation type="journal article" date="2023" name="Microorganisms">
        <title>Genomic Characterization of Arcobacter butzleri Strains Isolated from Various Sources in Lithuania.</title>
        <authorList>
            <person name="Uljanovas D."/>
            <person name="Golz G."/>
            <person name="Fleischmann S."/>
            <person name="Kudirkiene E."/>
            <person name="Kasetiene N."/>
            <person name="Grineviciene A."/>
            <person name="Tamuleviciene E."/>
            <person name="Aksomaitiene J."/>
            <person name="Alter T."/>
            <person name="Malakauskas M."/>
        </authorList>
    </citation>
    <scope>NUCLEOTIDE SEQUENCE</scope>
    <source>
        <strain evidence="2">RCM69</strain>
    </source>
</reference>
<accession>A0AAW7PWR8</accession>
<evidence type="ECO:0008006" key="4">
    <source>
        <dbReference type="Google" id="ProtNLM"/>
    </source>
</evidence>
<name>A0AAW7PWR8_9BACT</name>
<gene>
    <name evidence="2" type="ORF">O8C76_05325</name>
</gene>
<evidence type="ECO:0000313" key="3">
    <source>
        <dbReference type="Proteomes" id="UP001170288"/>
    </source>
</evidence>
<evidence type="ECO:0000313" key="2">
    <source>
        <dbReference type="EMBL" id="MDN5070449.1"/>
    </source>
</evidence>
<sequence length="239" mass="28732">MLRREITRIALELKQIKLLLKNNIKIDNNSGQVAGTVQGDQNQINNNYSLNTFNKPLKNYNEPIKVKSKSIIYKTSFYSEWFAKFLFYFGIAITLFNLPYLLQILFSIFNYSFIENEIELKKLSLILFTISFYIFIFYLAYNLFKYQYIYDRDYSELKIENDKLILNNKEIRFLEIRSFLKEKFMFNYQFFIFEETKKEATIKFSTNETDTAIAIEELLKHQINEAIKKENSKKEHQTN</sequence>
<evidence type="ECO:0000256" key="1">
    <source>
        <dbReference type="SAM" id="Phobius"/>
    </source>
</evidence>
<keyword evidence="1" id="KW-0812">Transmembrane</keyword>
<feature type="transmembrane region" description="Helical" evidence="1">
    <location>
        <begin position="85"/>
        <end position="111"/>
    </location>
</feature>
<feature type="transmembrane region" description="Helical" evidence="1">
    <location>
        <begin position="123"/>
        <end position="144"/>
    </location>
</feature>
<keyword evidence="1" id="KW-1133">Transmembrane helix</keyword>
<protein>
    <recommendedName>
        <fullName evidence="4">DUF304 domain-containing protein</fullName>
    </recommendedName>
</protein>
<comment type="caution">
    <text evidence="2">The sequence shown here is derived from an EMBL/GenBank/DDBJ whole genome shotgun (WGS) entry which is preliminary data.</text>
</comment>
<proteinExistence type="predicted"/>
<dbReference type="RefSeq" id="WP_301372266.1">
    <property type="nucleotide sequence ID" value="NZ_JAPZCX010000007.1"/>
</dbReference>
<keyword evidence="1" id="KW-0472">Membrane</keyword>
<dbReference type="AlphaFoldDB" id="A0AAW7PWR8"/>